<dbReference type="Gene3D" id="3.40.50.1820">
    <property type="entry name" value="alpha/beta hydrolase"/>
    <property type="match status" value="1"/>
</dbReference>
<dbReference type="Gene3D" id="2.60.40.10">
    <property type="entry name" value="Immunoglobulins"/>
    <property type="match status" value="1"/>
</dbReference>
<dbReference type="InterPro" id="IPR022409">
    <property type="entry name" value="PKD/Chitinase_dom"/>
</dbReference>
<dbReference type="GO" id="GO:0008374">
    <property type="term" value="F:O-acyltransferase activity"/>
    <property type="evidence" value="ECO:0007669"/>
    <property type="project" value="InterPro"/>
</dbReference>
<evidence type="ECO:0000256" key="1">
    <source>
        <dbReference type="SAM" id="MobiDB-lite"/>
    </source>
</evidence>
<proteinExistence type="predicted"/>
<feature type="region of interest" description="Disordered" evidence="1">
    <location>
        <begin position="164"/>
        <end position="184"/>
    </location>
</feature>
<evidence type="ECO:0000259" key="2">
    <source>
        <dbReference type="PROSITE" id="PS50093"/>
    </source>
</evidence>
<dbReference type="InterPro" id="IPR000601">
    <property type="entry name" value="PKD_dom"/>
</dbReference>
<dbReference type="InterPro" id="IPR029058">
    <property type="entry name" value="AB_hydrolase_fold"/>
</dbReference>
<dbReference type="CDD" id="cd00146">
    <property type="entry name" value="PKD"/>
    <property type="match status" value="1"/>
</dbReference>
<accession>A0A1V1P523</accession>
<dbReference type="FunFam" id="2.60.40.10:FF:000270">
    <property type="entry name" value="Cell surface protein"/>
    <property type="match status" value="1"/>
</dbReference>
<evidence type="ECO:0000313" key="3">
    <source>
        <dbReference type="EMBL" id="ETR69982.1"/>
    </source>
</evidence>
<dbReference type="SUPFAM" id="SSF49299">
    <property type="entry name" value="PKD domain"/>
    <property type="match status" value="2"/>
</dbReference>
<organism evidence="3 4">
    <name type="scientific">Candidatus Magnetoglobus multicellularis str. Araruama</name>
    <dbReference type="NCBI Taxonomy" id="890399"/>
    <lineage>
        <taxon>Bacteria</taxon>
        <taxon>Pseudomonadati</taxon>
        <taxon>Thermodesulfobacteriota</taxon>
        <taxon>Desulfobacteria</taxon>
        <taxon>Desulfobacterales</taxon>
        <taxon>Desulfobacteraceae</taxon>
        <taxon>Candidatus Magnetoglobus</taxon>
    </lineage>
</organism>
<dbReference type="InterPro" id="IPR013783">
    <property type="entry name" value="Ig-like_fold"/>
</dbReference>
<dbReference type="GO" id="GO:0006629">
    <property type="term" value="P:lipid metabolic process"/>
    <property type="evidence" value="ECO:0007669"/>
    <property type="project" value="InterPro"/>
</dbReference>
<dbReference type="InterPro" id="IPR035986">
    <property type="entry name" value="PKD_dom_sf"/>
</dbReference>
<sequence length="1473" mass="164565">MILNADNDTKTSNMANDVRWEDFTYDGLLFNSEIKLGRRTFAEDYQEVSDGWDPNTPSQLFAINFKEERIRGASGLNDLFDQSNQAGIFKQGFALSIMIQEVLEFTGAEKVILVGHSMGGLAIREYLQRTDQNENQQWWINPYDYFGHQVAKVVTIGTPHLGSNAGCDPTRENRKRSGKPDFNGTSEAMRDLKYSFDSYPNCDLLNPVGIYLFGGNENCLKNTLFDRAFHNVDINCNGSDDDFITGLNQGLTDNPNMPLPANIPYTWIISDISLGENPACLNWPALLCTGGDYNCDDEPPGDGSVLLERQWLHSEYDTSEPYGISNRILTQSRHNEEGSDYPAIIKALDEPDVINLAYLIDLNQTISGLITPQPDDASQDIDIYKLENLSSAPSKFTVRINCVQNIVQEISIIDCSGNPFSGSSIYEFPYDLTFYTGPDNPGDIFIKITGAPFDESWQYPYTISLTRDFIKIDANFEADQTNGNAPFTVNFSDLSTTKNTNISSWQWNFGDGTTSQEKNPQHTYSSPGIYKVSLTVSDMNHFKDVEQKYNYIVVQSDQIITSDINIVAIEYFFDTDPGFENGISLPLTPANDVSIKTTIETSHLSPGLHRLYVRAKDENGIWGILQARPVLITQNIQSNDDPLTNITHVEYFFDEAPEFGNGNTLSFLANSDINLIETINVSNLAPGLHRLYIRAKDETGTWGIVQSRPVLITQRLESDNGQHPLLSKVTQIEYFFDVPPGFGNGNSFTFNENSHVDISETINISNLDPGLHRLYIRAKDESGIWGIVQSRPVFVTNNTESEGNELTSQLKLTNIEYFFDTPPGFGNGTTISFLPYSQVELNQTIDVSDLTPGLHRIYVRALDEIGQWGIVQSKPVLITKKFPDNNESPEYCKITDIEYFFDHTTDFGNGSRLSFNPDSSVALNETIDISELSPGLHRLYIRAKDETETWGIVQSRPVLIQAVDDSLPDIVKIEYFFNTDPGQGSGSNILFEPSPYVHFKTNVPIHHLQKGDHRMYVRAQDENDAWSQSQSATFSIIDSPPVIANAIQDIVVLSNANNQAIDLSQVFKDPDDLHAQLHFSVYDNSCPELVSSTINNTILTLSYPSGQTGEAVIAILAASDGTQISCSFSVQVNAADMTLITTNALSGNIVSHLQSVTAPFSAKFHVAGDITRLAESYQWDIDSDGQIDRHTYDNEISYTFRNEGDYTTKVIAMMPDGSTYHQSISLSVQPSHTVNDYIKFVPWYPSNDDIASEIMNGGKAVRCYQTFDRENKPIQNKQLYYQFNTTEALFVAEIDNNGFVYIETPEIYEDSYYEIILTNKTGDANTIQSQNAPSFYVYLNDREMTEEYTLLLGMGGSIGIGAGANIGPIQLKLASLGFYGGKNIANTMEIQTIGEKADLLIENLFGIELKAELSTPIFEKAWKAPVKPELSFGAGLEAQVKQSLTTRYRFNDFFDNPENDKLIAAAAFFWKVL</sequence>
<dbReference type="Proteomes" id="UP000189670">
    <property type="component" value="Unassembled WGS sequence"/>
</dbReference>
<protein>
    <submittedName>
        <fullName evidence="3">PKD domain containing protein</fullName>
    </submittedName>
</protein>
<comment type="caution">
    <text evidence="3">The sequence shown here is derived from an EMBL/GenBank/DDBJ whole genome shotgun (WGS) entry which is preliminary data.</text>
</comment>
<gene>
    <name evidence="3" type="ORF">OMM_03569</name>
</gene>
<dbReference type="PROSITE" id="PS50093">
    <property type="entry name" value="PKD"/>
    <property type="match status" value="1"/>
</dbReference>
<feature type="domain" description="PKD" evidence="2">
    <location>
        <begin position="472"/>
        <end position="538"/>
    </location>
</feature>
<dbReference type="SUPFAM" id="SSF53474">
    <property type="entry name" value="alpha/beta-Hydrolases"/>
    <property type="match status" value="1"/>
</dbReference>
<dbReference type="InterPro" id="IPR003386">
    <property type="entry name" value="LACT/PDAT_acylTrfase"/>
</dbReference>
<evidence type="ECO:0000313" key="4">
    <source>
        <dbReference type="Proteomes" id="UP000189670"/>
    </source>
</evidence>
<reference evidence="4" key="1">
    <citation type="submission" date="2012-11" db="EMBL/GenBank/DDBJ databases">
        <authorList>
            <person name="Lucero-Rivera Y.E."/>
            <person name="Tovar-Ramirez D."/>
        </authorList>
    </citation>
    <scope>NUCLEOTIDE SEQUENCE [LARGE SCALE GENOMIC DNA]</scope>
    <source>
        <strain evidence="4">Araruama</strain>
    </source>
</reference>
<dbReference type="Pfam" id="PF02450">
    <property type="entry name" value="LCAT"/>
    <property type="match status" value="1"/>
</dbReference>
<dbReference type="EMBL" id="ATBP01000514">
    <property type="protein sequence ID" value="ETR69982.1"/>
    <property type="molecule type" value="Genomic_DNA"/>
</dbReference>
<dbReference type="SMART" id="SM00089">
    <property type="entry name" value="PKD"/>
    <property type="match status" value="2"/>
</dbReference>
<dbReference type="Pfam" id="PF18911">
    <property type="entry name" value="PKD_4"/>
    <property type="match status" value="1"/>
</dbReference>
<name>A0A1V1P523_9BACT</name>